<proteinExistence type="predicted"/>
<keyword evidence="5" id="KW-1185">Reference proteome</keyword>
<evidence type="ECO:0000313" key="6">
    <source>
        <dbReference type="WBParaSite" id="SVE_0312200.1"/>
    </source>
</evidence>
<organism evidence="5 6">
    <name type="scientific">Strongyloides venezuelensis</name>
    <name type="common">Threadworm</name>
    <dbReference type="NCBI Taxonomy" id="75913"/>
    <lineage>
        <taxon>Eukaryota</taxon>
        <taxon>Metazoa</taxon>
        <taxon>Ecdysozoa</taxon>
        <taxon>Nematoda</taxon>
        <taxon>Chromadorea</taxon>
        <taxon>Rhabditida</taxon>
        <taxon>Tylenchina</taxon>
        <taxon>Panagrolaimomorpha</taxon>
        <taxon>Strongyloidoidea</taxon>
        <taxon>Strongyloididae</taxon>
        <taxon>Strongyloides</taxon>
    </lineage>
</organism>
<protein>
    <submittedName>
        <fullName evidence="6">RING-type domain-containing protein</fullName>
    </submittedName>
</protein>
<keyword evidence="1 3" id="KW-0479">Metal-binding</keyword>
<dbReference type="Proteomes" id="UP000035680">
    <property type="component" value="Unassembled WGS sequence"/>
</dbReference>
<keyword evidence="1 3" id="KW-0863">Zinc-finger</keyword>
<evidence type="ECO:0000256" key="2">
    <source>
        <dbReference type="ARBA" id="ARBA00022833"/>
    </source>
</evidence>
<dbReference type="Gene3D" id="3.30.40.10">
    <property type="entry name" value="Zinc/RING finger domain, C3HC4 (zinc finger)"/>
    <property type="match status" value="1"/>
</dbReference>
<keyword evidence="2" id="KW-0862">Zinc</keyword>
<sequence>MSFNTDCFVCLQRMSPDNVIAISCGHMLCKDCFHIMFNVQRQERKCGKCRRPFIFCIKLYFETSTDENTLNEGNYVKNVSPNIMLDQLKRTQSYSEILLDELKKKQNDVFERDLKIIQKDAEIRVLQKEVDNYRHSYLLQKAKITKLKNELVDYAAIEGQLNSIMNQIDGTLSTITNIGQTTTTN</sequence>
<dbReference type="AlphaFoldDB" id="A0A0K0F2U2"/>
<dbReference type="SUPFAM" id="SSF57850">
    <property type="entry name" value="RING/U-box"/>
    <property type="match status" value="1"/>
</dbReference>
<evidence type="ECO:0000313" key="5">
    <source>
        <dbReference type="Proteomes" id="UP000035680"/>
    </source>
</evidence>
<dbReference type="InterPro" id="IPR013083">
    <property type="entry name" value="Znf_RING/FYVE/PHD"/>
</dbReference>
<accession>A0A0K0F2U2</accession>
<evidence type="ECO:0000256" key="3">
    <source>
        <dbReference type="PROSITE-ProRule" id="PRU00175"/>
    </source>
</evidence>
<reference evidence="6" key="2">
    <citation type="submission" date="2015-08" db="UniProtKB">
        <authorList>
            <consortium name="WormBaseParasite"/>
        </authorList>
    </citation>
    <scope>IDENTIFICATION</scope>
</reference>
<dbReference type="GO" id="GO:0008270">
    <property type="term" value="F:zinc ion binding"/>
    <property type="evidence" value="ECO:0007669"/>
    <property type="project" value="UniProtKB-KW"/>
</dbReference>
<evidence type="ECO:0000256" key="1">
    <source>
        <dbReference type="ARBA" id="ARBA00022771"/>
    </source>
</evidence>
<dbReference type="Pfam" id="PF13920">
    <property type="entry name" value="zf-C3HC4_3"/>
    <property type="match status" value="1"/>
</dbReference>
<dbReference type="InterPro" id="IPR001841">
    <property type="entry name" value="Znf_RING"/>
</dbReference>
<dbReference type="WBParaSite" id="SVE_0312200.1">
    <property type="protein sequence ID" value="SVE_0312200.1"/>
    <property type="gene ID" value="SVE_0312200"/>
</dbReference>
<reference evidence="5" key="1">
    <citation type="submission" date="2014-07" db="EMBL/GenBank/DDBJ databases">
        <authorList>
            <person name="Martin A.A"/>
            <person name="De Silva N."/>
        </authorList>
    </citation>
    <scope>NUCLEOTIDE SEQUENCE</scope>
</reference>
<feature type="domain" description="RING-type" evidence="4">
    <location>
        <begin position="7"/>
        <end position="50"/>
    </location>
</feature>
<evidence type="ECO:0000259" key="4">
    <source>
        <dbReference type="PROSITE" id="PS50089"/>
    </source>
</evidence>
<name>A0A0K0F2U2_STRVS</name>
<dbReference type="PROSITE" id="PS50089">
    <property type="entry name" value="ZF_RING_2"/>
    <property type="match status" value="1"/>
</dbReference>